<dbReference type="EMBL" id="QXGC01000103">
    <property type="protein sequence ID" value="KAE9249627.1"/>
    <property type="molecule type" value="Genomic_DNA"/>
</dbReference>
<evidence type="ECO:0000313" key="22">
    <source>
        <dbReference type="Proteomes" id="UP000488956"/>
    </source>
</evidence>
<gene>
    <name evidence="11" type="ORF">PF001_g5448</name>
    <name evidence="9" type="ORF">PF002_g8791</name>
    <name evidence="10" type="ORF">PF004_g3302</name>
    <name evidence="8" type="ORF">PF005_g19405</name>
    <name evidence="7" type="ORF">PF006_g6405</name>
    <name evidence="5" type="ORF">PF007_g19734</name>
    <name evidence="12" type="ORF">PF008_g7389</name>
    <name evidence="3" type="ORF">PF009_g8016</name>
    <name evidence="6" type="ORF">PF010_g6472</name>
    <name evidence="4" type="ORF">PF011_g7624</name>
</gene>
<dbReference type="Pfam" id="PF00012">
    <property type="entry name" value="HSP70"/>
    <property type="match status" value="1"/>
</dbReference>
<dbReference type="Proteomes" id="UP000488956">
    <property type="component" value="Unassembled WGS sequence"/>
</dbReference>
<evidence type="ECO:0000313" key="8">
    <source>
        <dbReference type="EMBL" id="KAE9190063.1"/>
    </source>
</evidence>
<dbReference type="Proteomes" id="UP000460718">
    <property type="component" value="Unassembled WGS sequence"/>
</dbReference>
<dbReference type="SUPFAM" id="SSF53067">
    <property type="entry name" value="Actin-like ATPase domain"/>
    <property type="match status" value="1"/>
</dbReference>
<evidence type="ECO:0000313" key="13">
    <source>
        <dbReference type="Proteomes" id="UP000429523"/>
    </source>
</evidence>
<comment type="caution">
    <text evidence="5">The sequence shown here is derived from an EMBL/GenBank/DDBJ whole genome shotgun (WGS) entry which is preliminary data.</text>
</comment>
<dbReference type="AlphaFoldDB" id="A0A6A3R3H6"/>
<dbReference type="Proteomes" id="UP000486351">
    <property type="component" value="Unassembled WGS sequence"/>
</dbReference>
<reference evidence="13 14" key="1">
    <citation type="submission" date="2018-08" db="EMBL/GenBank/DDBJ databases">
        <title>Genomic investigation of the strawberry pathogen Phytophthora fragariae indicates pathogenicity is determined by transcriptional variation in three key races.</title>
        <authorList>
            <person name="Adams T.M."/>
            <person name="Armitage A.D."/>
            <person name="Sobczyk M.K."/>
            <person name="Bates H.J."/>
            <person name="Dunwell J.M."/>
            <person name="Nellist C.F."/>
            <person name="Harrison R.J."/>
        </authorList>
    </citation>
    <scope>NUCLEOTIDE SEQUENCE [LARGE SCALE GENOMIC DNA]</scope>
    <source>
        <strain evidence="11 15">A4</strain>
        <strain evidence="9 16">BC-1</strain>
        <strain evidence="10 20">BC-23</strain>
        <strain evidence="8 14">NOV-27</strain>
        <strain evidence="7 17">NOV-5</strain>
        <strain evidence="5 18">NOV-71</strain>
        <strain evidence="12 21">NOV-77</strain>
        <strain evidence="3 13">NOV-9</strain>
        <strain evidence="6 22">ONT-3</strain>
        <strain evidence="4 19">SCRP245</strain>
    </source>
</reference>
<evidence type="ECO:0000313" key="18">
    <source>
        <dbReference type="Proteomes" id="UP000441208"/>
    </source>
</evidence>
<dbReference type="EMBL" id="QXFW01000342">
    <property type="protein sequence ID" value="KAE9015420.1"/>
    <property type="molecule type" value="Genomic_DNA"/>
</dbReference>
<dbReference type="EMBL" id="QXGA01000258">
    <property type="protein sequence ID" value="KAE9149070.1"/>
    <property type="molecule type" value="Genomic_DNA"/>
</dbReference>
<evidence type="ECO:0000313" key="21">
    <source>
        <dbReference type="Proteomes" id="UP000486351"/>
    </source>
</evidence>
<evidence type="ECO:0000256" key="2">
    <source>
        <dbReference type="ARBA" id="ARBA00022840"/>
    </source>
</evidence>
<evidence type="ECO:0000313" key="14">
    <source>
        <dbReference type="Proteomes" id="UP000433483"/>
    </source>
</evidence>
<keyword evidence="14" id="KW-1185">Reference proteome</keyword>
<dbReference type="EMBL" id="QXFY01000312">
    <property type="protein sequence ID" value="KAE9348337.1"/>
    <property type="molecule type" value="Genomic_DNA"/>
</dbReference>
<evidence type="ECO:0000256" key="1">
    <source>
        <dbReference type="ARBA" id="ARBA00022741"/>
    </source>
</evidence>
<dbReference type="InterPro" id="IPR043129">
    <property type="entry name" value="ATPase_NBD"/>
</dbReference>
<dbReference type="Proteomes" id="UP000440367">
    <property type="component" value="Unassembled WGS sequence"/>
</dbReference>
<evidence type="ECO:0000313" key="20">
    <source>
        <dbReference type="Proteomes" id="UP000476176"/>
    </source>
</evidence>
<dbReference type="PANTHER" id="PTHR19375">
    <property type="entry name" value="HEAT SHOCK PROTEIN 70KDA"/>
    <property type="match status" value="1"/>
</dbReference>
<organism evidence="5 18">
    <name type="scientific">Phytophthora fragariae</name>
    <dbReference type="NCBI Taxonomy" id="53985"/>
    <lineage>
        <taxon>Eukaryota</taxon>
        <taxon>Sar</taxon>
        <taxon>Stramenopiles</taxon>
        <taxon>Oomycota</taxon>
        <taxon>Peronosporomycetes</taxon>
        <taxon>Peronosporales</taxon>
        <taxon>Peronosporaceae</taxon>
        <taxon>Phytophthora</taxon>
    </lineage>
</organism>
<evidence type="ECO:0000313" key="17">
    <source>
        <dbReference type="Proteomes" id="UP000440732"/>
    </source>
</evidence>
<evidence type="ECO:0000313" key="12">
    <source>
        <dbReference type="EMBL" id="KAE9348337.1"/>
    </source>
</evidence>
<dbReference type="Proteomes" id="UP000476176">
    <property type="component" value="Unassembled WGS sequence"/>
</dbReference>
<dbReference type="EMBL" id="QXGD01000350">
    <property type="protein sequence ID" value="KAE9242344.1"/>
    <property type="molecule type" value="Genomic_DNA"/>
</dbReference>
<dbReference type="EMBL" id="QXGB01001483">
    <property type="protein sequence ID" value="KAE9190063.1"/>
    <property type="molecule type" value="Genomic_DNA"/>
</dbReference>
<evidence type="ECO:0000313" key="6">
    <source>
        <dbReference type="EMBL" id="KAE9123258.1"/>
    </source>
</evidence>
<dbReference type="Proteomes" id="UP000437068">
    <property type="component" value="Unassembled WGS sequence"/>
</dbReference>
<dbReference type="OrthoDB" id="163899at2759"/>
<dbReference type="EMBL" id="QXGF01000317">
    <property type="protein sequence ID" value="KAE8942215.1"/>
    <property type="molecule type" value="Genomic_DNA"/>
</dbReference>
<evidence type="ECO:0000313" key="16">
    <source>
        <dbReference type="Proteomes" id="UP000440367"/>
    </source>
</evidence>
<evidence type="ECO:0000313" key="19">
    <source>
        <dbReference type="Proteomes" id="UP000460718"/>
    </source>
</evidence>
<dbReference type="GO" id="GO:0005524">
    <property type="term" value="F:ATP binding"/>
    <property type="evidence" value="ECO:0007669"/>
    <property type="project" value="UniProtKB-KW"/>
</dbReference>
<evidence type="ECO:0000313" key="7">
    <source>
        <dbReference type="EMBL" id="KAE9149070.1"/>
    </source>
</evidence>
<evidence type="ECO:0000313" key="11">
    <source>
        <dbReference type="EMBL" id="KAE9320382.1"/>
    </source>
</evidence>
<dbReference type="PRINTS" id="PR00301">
    <property type="entry name" value="HEATSHOCK70"/>
</dbReference>
<evidence type="ECO:0000313" key="5">
    <source>
        <dbReference type="EMBL" id="KAE9089067.1"/>
    </source>
</evidence>
<dbReference type="EMBL" id="QXGE01000202">
    <property type="protein sequence ID" value="KAE9320382.1"/>
    <property type="molecule type" value="Genomic_DNA"/>
</dbReference>
<proteinExistence type="predicted"/>
<evidence type="ECO:0000313" key="10">
    <source>
        <dbReference type="EMBL" id="KAE9249627.1"/>
    </source>
</evidence>
<dbReference type="Proteomes" id="UP000433483">
    <property type="component" value="Unassembled WGS sequence"/>
</dbReference>
<accession>A0A6A3R3H6</accession>
<keyword evidence="2" id="KW-0067">ATP-binding</keyword>
<dbReference type="FunFam" id="3.30.30.30:FF:000003">
    <property type="entry name" value="Heat shock protein 9"/>
    <property type="match status" value="1"/>
</dbReference>
<dbReference type="InterPro" id="IPR013126">
    <property type="entry name" value="Hsp_70_fam"/>
</dbReference>
<evidence type="ECO:0000313" key="9">
    <source>
        <dbReference type="EMBL" id="KAE9242344.1"/>
    </source>
</evidence>
<dbReference type="EMBL" id="QXFX01000258">
    <property type="protein sequence ID" value="KAE9123258.1"/>
    <property type="molecule type" value="Genomic_DNA"/>
</dbReference>
<protein>
    <submittedName>
        <fullName evidence="5">Uncharacterized protein</fullName>
    </submittedName>
</protein>
<sequence length="140" mass="15504">MVAVGQGIGIDLGSKYSRVGVWQNDRVEIVPSKSGDRFTPTVVAFTEDKVLIGEPATQQLLQNTQNTIFDFTGRKFSDPEVQAGIKTWPFEVARGPDDKPLVVVKKFKGKTKSYQPVEILAMLLSELREVAETHTGKKIL</sequence>
<dbReference type="Proteomes" id="UP000441208">
    <property type="component" value="Unassembled WGS sequence"/>
</dbReference>
<keyword evidence="1" id="KW-0547">Nucleotide-binding</keyword>
<evidence type="ECO:0000313" key="4">
    <source>
        <dbReference type="EMBL" id="KAE9015420.1"/>
    </source>
</evidence>
<dbReference type="Gene3D" id="3.30.420.40">
    <property type="match status" value="1"/>
</dbReference>
<dbReference type="Gene3D" id="3.30.30.30">
    <property type="match status" value="1"/>
</dbReference>
<dbReference type="Proteomes" id="UP000429523">
    <property type="component" value="Unassembled WGS sequence"/>
</dbReference>
<dbReference type="Proteomes" id="UP000440732">
    <property type="component" value="Unassembled WGS sequence"/>
</dbReference>
<evidence type="ECO:0000313" key="15">
    <source>
        <dbReference type="Proteomes" id="UP000437068"/>
    </source>
</evidence>
<dbReference type="EMBL" id="QXFZ01001522">
    <property type="protein sequence ID" value="KAE9089067.1"/>
    <property type="molecule type" value="Genomic_DNA"/>
</dbReference>
<evidence type="ECO:0000313" key="3">
    <source>
        <dbReference type="EMBL" id="KAE8942215.1"/>
    </source>
</evidence>
<dbReference type="GO" id="GO:0140662">
    <property type="term" value="F:ATP-dependent protein folding chaperone"/>
    <property type="evidence" value="ECO:0007669"/>
    <property type="project" value="InterPro"/>
</dbReference>
<name>A0A6A3R3H6_9STRA</name>